<sequence length="121" mass="13146">MWTGEGSDGPLTGIVTQAGFKFVHTAEGDQLSIQIGNFSSWQCAGPGVLLYDLDWTLVNPDGTNVTERHCEYAEVDLQAGTFSWASGPMDGCPKNATDSQFYGVEQLVNSTLSTYPREQMC</sequence>
<keyword evidence="2" id="KW-1185">Reference proteome</keyword>
<dbReference type="AlphaFoldDB" id="A0AAD5DJI2"/>
<gene>
    <name evidence="1" type="ORF">COHA_007052</name>
</gene>
<dbReference type="EMBL" id="JADXDR010000106">
    <property type="protein sequence ID" value="KAI7839162.1"/>
    <property type="molecule type" value="Genomic_DNA"/>
</dbReference>
<proteinExistence type="predicted"/>
<name>A0AAD5DJI2_9CHLO</name>
<evidence type="ECO:0000313" key="2">
    <source>
        <dbReference type="Proteomes" id="UP001205105"/>
    </source>
</evidence>
<comment type="caution">
    <text evidence="1">The sequence shown here is derived from an EMBL/GenBank/DDBJ whole genome shotgun (WGS) entry which is preliminary data.</text>
</comment>
<dbReference type="Proteomes" id="UP001205105">
    <property type="component" value="Unassembled WGS sequence"/>
</dbReference>
<organism evidence="1 2">
    <name type="scientific">Chlorella ohadii</name>
    <dbReference type="NCBI Taxonomy" id="2649997"/>
    <lineage>
        <taxon>Eukaryota</taxon>
        <taxon>Viridiplantae</taxon>
        <taxon>Chlorophyta</taxon>
        <taxon>core chlorophytes</taxon>
        <taxon>Trebouxiophyceae</taxon>
        <taxon>Chlorellales</taxon>
        <taxon>Chlorellaceae</taxon>
        <taxon>Chlorella clade</taxon>
        <taxon>Chlorella</taxon>
    </lineage>
</organism>
<protein>
    <submittedName>
        <fullName evidence="1">Uncharacterized protein</fullName>
    </submittedName>
</protein>
<evidence type="ECO:0000313" key="1">
    <source>
        <dbReference type="EMBL" id="KAI7839162.1"/>
    </source>
</evidence>
<accession>A0AAD5DJI2</accession>
<reference evidence="1" key="1">
    <citation type="submission" date="2020-11" db="EMBL/GenBank/DDBJ databases">
        <title>Chlorella ohadii genome sequencing and assembly.</title>
        <authorList>
            <person name="Murik O."/>
            <person name="Treves H."/>
            <person name="Kedem I."/>
            <person name="Shotland Y."/>
            <person name="Kaplan A."/>
        </authorList>
    </citation>
    <scope>NUCLEOTIDE SEQUENCE</scope>
    <source>
        <strain evidence="1">1</strain>
    </source>
</reference>